<name>A0A5E7VPC4_PSEFL</name>
<reference evidence="2 3" key="1">
    <citation type="submission" date="2019-09" db="EMBL/GenBank/DDBJ databases">
        <authorList>
            <person name="Chandra G."/>
            <person name="Truman W A."/>
        </authorList>
    </citation>
    <scope>NUCLEOTIDE SEQUENCE [LARGE SCALE GENOMIC DNA]</scope>
    <source>
        <strain evidence="2">PS938</strain>
    </source>
</reference>
<dbReference type="EMBL" id="CABVJE010000037">
    <property type="protein sequence ID" value="VVQ24601.1"/>
    <property type="molecule type" value="Genomic_DNA"/>
</dbReference>
<feature type="region of interest" description="Disordered" evidence="1">
    <location>
        <begin position="1"/>
        <end position="37"/>
    </location>
</feature>
<evidence type="ECO:0000313" key="3">
    <source>
        <dbReference type="Proteomes" id="UP000327191"/>
    </source>
</evidence>
<feature type="compositionally biased region" description="Basic and acidic residues" evidence="1">
    <location>
        <begin position="1"/>
        <end position="14"/>
    </location>
</feature>
<proteinExistence type="predicted"/>
<dbReference type="AlphaFoldDB" id="A0A5E7VPC4"/>
<organism evidence="2 3">
    <name type="scientific">Pseudomonas fluorescens</name>
    <dbReference type="NCBI Taxonomy" id="294"/>
    <lineage>
        <taxon>Bacteria</taxon>
        <taxon>Pseudomonadati</taxon>
        <taxon>Pseudomonadota</taxon>
        <taxon>Gammaproteobacteria</taxon>
        <taxon>Pseudomonadales</taxon>
        <taxon>Pseudomonadaceae</taxon>
        <taxon>Pseudomonas</taxon>
    </lineage>
</organism>
<gene>
    <name evidence="2" type="ORF">PS938_05624</name>
</gene>
<evidence type="ECO:0000256" key="1">
    <source>
        <dbReference type="SAM" id="MobiDB-lite"/>
    </source>
</evidence>
<sequence length="152" mass="15797">MRSRVDTLSRETNGRVDAASRSVEHHETVTTTGGTARTRRRRTCSGGFKVFGRVGTGDNGLLQLFNGRSGLRGGCCQVGAGVGGVSAPLGVTAQIQSAAIGQFQGHGTGKAGVDLVTGEQFVSFNENAAVALWGHHENLTDNAFDDGNNTAH</sequence>
<accession>A0A5E7VPC4</accession>
<dbReference type="Proteomes" id="UP000327191">
    <property type="component" value="Unassembled WGS sequence"/>
</dbReference>
<evidence type="ECO:0000313" key="2">
    <source>
        <dbReference type="EMBL" id="VVQ24601.1"/>
    </source>
</evidence>
<protein>
    <submittedName>
        <fullName evidence="2">Uncharacterized protein</fullName>
    </submittedName>
</protein>